<keyword evidence="3" id="KW-0804">Transcription</keyword>
<dbReference type="PANTHER" id="PTHR46796">
    <property type="entry name" value="HTH-TYPE TRANSCRIPTIONAL ACTIVATOR RHAS-RELATED"/>
    <property type="match status" value="1"/>
</dbReference>
<dbReference type="Pfam" id="PF12833">
    <property type="entry name" value="HTH_18"/>
    <property type="match status" value="1"/>
</dbReference>
<dbReference type="RefSeq" id="WP_227704189.1">
    <property type="nucleotide sequence ID" value="NZ_JBEAAL010000008.1"/>
</dbReference>
<dbReference type="Proteomes" id="UP001496627">
    <property type="component" value="Unassembled WGS sequence"/>
</dbReference>
<sequence length="284" mass="31413">MLKKIADARLFGSLPEDAGPRKMTFRGGAMHSVRSPGSQEFVSEGHVFVVMLAPCAGISVTFGADRVQNFDATAGQTVVIPAGVVSRTSWNSRRENIVVAISQESMLDLAGHALDRVDFEIRLANQAVDHTALHFAKLMKAELKHPDYANELYLDSLITAFGVHILRNYCIAKLQRPVRAGLSTIAASRVREYLDVHFRRKLTIAELANICGLSPGHFAHAFVKTFGTTPHRYLIERRLEFAEGLLTQTAFPISEVAFLSGFSSQSHLTNMMKTYRGKTPSQLR</sequence>
<dbReference type="PROSITE" id="PS01124">
    <property type="entry name" value="HTH_ARAC_FAMILY_2"/>
    <property type="match status" value="1"/>
</dbReference>
<evidence type="ECO:0000313" key="5">
    <source>
        <dbReference type="EMBL" id="MEQ1406027.1"/>
    </source>
</evidence>
<reference evidence="5 6" key="1">
    <citation type="submission" date="2024-05" db="EMBL/GenBank/DDBJ databases">
        <title>Neorhizobium sp. Rsf11, a plant growth promoting and heavy metal resistant PAH-degrader.</title>
        <authorList>
            <person name="Golubev S.N."/>
            <person name="Muratova A.Y."/>
            <person name="Markelova M.I."/>
        </authorList>
    </citation>
    <scope>NUCLEOTIDE SEQUENCE [LARGE SCALE GENOMIC DNA]</scope>
    <source>
        <strain evidence="5 6">Rsf11</strain>
    </source>
</reference>
<evidence type="ECO:0000313" key="6">
    <source>
        <dbReference type="Proteomes" id="UP001496627"/>
    </source>
</evidence>
<evidence type="ECO:0000256" key="3">
    <source>
        <dbReference type="ARBA" id="ARBA00023163"/>
    </source>
</evidence>
<dbReference type="InterPro" id="IPR018060">
    <property type="entry name" value="HTH_AraC"/>
</dbReference>
<protein>
    <submittedName>
        <fullName evidence="5">AraC family transcriptional regulator</fullName>
    </submittedName>
</protein>
<organism evidence="5 6">
    <name type="scientific">Neorhizobium phenanthreniclasticum</name>
    <dbReference type="NCBI Taxonomy" id="3157917"/>
    <lineage>
        <taxon>Bacteria</taxon>
        <taxon>Pseudomonadati</taxon>
        <taxon>Pseudomonadota</taxon>
        <taxon>Alphaproteobacteria</taxon>
        <taxon>Hyphomicrobiales</taxon>
        <taxon>Rhizobiaceae</taxon>
        <taxon>Rhizobium/Agrobacterium group</taxon>
        <taxon>Neorhizobium</taxon>
    </lineage>
</organism>
<gene>
    <name evidence="5" type="ORF">ABK249_13870</name>
</gene>
<name>A0ABV0M2E8_9HYPH</name>
<dbReference type="InterPro" id="IPR009057">
    <property type="entry name" value="Homeodomain-like_sf"/>
</dbReference>
<dbReference type="EMBL" id="JBEAAL010000008">
    <property type="protein sequence ID" value="MEQ1406027.1"/>
    <property type="molecule type" value="Genomic_DNA"/>
</dbReference>
<feature type="domain" description="HTH araC/xylS-type" evidence="4">
    <location>
        <begin position="188"/>
        <end position="284"/>
    </location>
</feature>
<keyword evidence="2" id="KW-0238">DNA-binding</keyword>
<keyword evidence="1" id="KW-0805">Transcription regulation</keyword>
<evidence type="ECO:0000256" key="1">
    <source>
        <dbReference type="ARBA" id="ARBA00023015"/>
    </source>
</evidence>
<dbReference type="PANTHER" id="PTHR46796:SF6">
    <property type="entry name" value="ARAC SUBFAMILY"/>
    <property type="match status" value="1"/>
</dbReference>
<evidence type="ECO:0000256" key="2">
    <source>
        <dbReference type="ARBA" id="ARBA00023125"/>
    </source>
</evidence>
<keyword evidence="6" id="KW-1185">Reference proteome</keyword>
<comment type="caution">
    <text evidence="5">The sequence shown here is derived from an EMBL/GenBank/DDBJ whole genome shotgun (WGS) entry which is preliminary data.</text>
</comment>
<evidence type="ECO:0000259" key="4">
    <source>
        <dbReference type="PROSITE" id="PS01124"/>
    </source>
</evidence>
<dbReference type="InterPro" id="IPR050204">
    <property type="entry name" value="AraC_XylS_family_regulators"/>
</dbReference>
<accession>A0ABV0M2E8</accession>
<dbReference type="SUPFAM" id="SSF46689">
    <property type="entry name" value="Homeodomain-like"/>
    <property type="match status" value="2"/>
</dbReference>
<dbReference type="Gene3D" id="1.10.10.60">
    <property type="entry name" value="Homeodomain-like"/>
    <property type="match status" value="1"/>
</dbReference>
<proteinExistence type="predicted"/>
<dbReference type="SMART" id="SM00342">
    <property type="entry name" value="HTH_ARAC"/>
    <property type="match status" value="1"/>
</dbReference>